<dbReference type="RefSeq" id="WP_157192826.1">
    <property type="nucleotide sequence ID" value="NZ_CP046621.1"/>
</dbReference>
<accession>A0A6I6GXZ3</accession>
<reference evidence="1" key="1">
    <citation type="submission" date="2019-12" db="EMBL/GenBank/DDBJ databases">
        <title>Hybrid Genome Assemblies of two High G+C Isolates from Undergraduate Microbiology Courses.</title>
        <authorList>
            <person name="Ne Ville C.J."/>
            <person name="Enright D."/>
            <person name="Hernandez I."/>
            <person name="Dodsworth J."/>
            <person name="Orwin P.M."/>
        </authorList>
    </citation>
    <scope>NUCLEOTIDE SEQUENCE [LARGE SCALE GENOMIC DNA]</scope>
    <source>
        <strain evidence="1">Neo</strain>
    </source>
</reference>
<organism evidence="1 2">
    <name type="scientific">Pseudomonas alkylphenolica</name>
    <dbReference type="NCBI Taxonomy" id="237609"/>
    <lineage>
        <taxon>Bacteria</taxon>
        <taxon>Pseudomonadati</taxon>
        <taxon>Pseudomonadota</taxon>
        <taxon>Gammaproteobacteria</taxon>
        <taxon>Pseudomonadales</taxon>
        <taxon>Pseudomonadaceae</taxon>
        <taxon>Pseudomonas</taxon>
    </lineage>
</organism>
<proteinExistence type="predicted"/>
<dbReference type="EMBL" id="CP046621">
    <property type="protein sequence ID" value="QGW77859.1"/>
    <property type="molecule type" value="Genomic_DNA"/>
</dbReference>
<evidence type="ECO:0000313" key="1">
    <source>
        <dbReference type="EMBL" id="QGW77859.1"/>
    </source>
</evidence>
<dbReference type="Proteomes" id="UP000426235">
    <property type="component" value="Chromosome"/>
</dbReference>
<evidence type="ECO:0000313" key="2">
    <source>
        <dbReference type="Proteomes" id="UP000426235"/>
    </source>
</evidence>
<dbReference type="AlphaFoldDB" id="A0A6I6GXZ3"/>
<sequence>MNWNRSFTDLIRNGRAAYWGNWTLDQKLKVGSVGFVSPDSGDFTLVQEQAPGLTVSTRNAPNQWKLSSSNVKRSQSSVALDGSATDPETGTKITAGTEVKWDFASTGSIASEFGIASESYLADLTVLTQPQTLQWLKDQANRVSMASSNGIAQGFGVVTSVIYATSGLNVGSQDNSSSFSITGSVGGVQDLLASADAKGSYVSTNQTKSVDQHLWPDKAGTLASQSIPIAYTFASFDGELLIPNWINRLGGLEILFNNQPGCTYITSITLDYDTPSGKQHQSFSLSGGLSKTVGNIPLNATNITAQVSFKGMMNNDNYSFSWPSPLGQWLTGSREIQMTGVWPGKTSAKDLQH</sequence>
<gene>
    <name evidence="1" type="ORF">GPJ81_14580</name>
</gene>
<protein>
    <submittedName>
        <fullName evidence="1">Uncharacterized protein</fullName>
    </submittedName>
</protein>
<name>A0A6I6GXZ3_9PSED</name>
<keyword evidence="2" id="KW-1185">Reference proteome</keyword>